<keyword evidence="6" id="KW-0479">Metal-binding</keyword>
<evidence type="ECO:0000256" key="10">
    <source>
        <dbReference type="ARBA" id="ARBA00032441"/>
    </source>
</evidence>
<protein>
    <recommendedName>
        <fullName evidence="3">tRNA threonylcarbamoyladenosine biosynthesis protein TsaE</fullName>
    </recommendedName>
    <alternativeName>
        <fullName evidence="10">t(6)A37 threonylcarbamoyladenosine biosynthesis protein TsaE</fullName>
    </alternativeName>
</protein>
<dbReference type="Proteomes" id="UP001155483">
    <property type="component" value="Unassembled WGS sequence"/>
</dbReference>
<accession>A0A9X2XSU3</accession>
<keyword evidence="4" id="KW-0963">Cytoplasm</keyword>
<evidence type="ECO:0000256" key="7">
    <source>
        <dbReference type="ARBA" id="ARBA00022741"/>
    </source>
</evidence>
<reference evidence="11" key="2">
    <citation type="submission" date="2023-04" db="EMBL/GenBank/DDBJ databases">
        <title>Paracnuella aquatica gen. nov., sp. nov., a member of the family Chitinophagaceae isolated from a hot spring.</title>
        <authorList>
            <person name="Wang C."/>
        </authorList>
    </citation>
    <scope>NUCLEOTIDE SEQUENCE</scope>
    <source>
        <strain evidence="11">LB-8</strain>
    </source>
</reference>
<evidence type="ECO:0000256" key="6">
    <source>
        <dbReference type="ARBA" id="ARBA00022723"/>
    </source>
</evidence>
<evidence type="ECO:0000313" key="12">
    <source>
        <dbReference type="Proteomes" id="UP001155483"/>
    </source>
</evidence>
<evidence type="ECO:0000256" key="9">
    <source>
        <dbReference type="ARBA" id="ARBA00022842"/>
    </source>
</evidence>
<reference evidence="11" key="1">
    <citation type="submission" date="2022-09" db="EMBL/GenBank/DDBJ databases">
        <authorList>
            <person name="Yuan C."/>
            <person name="Ke Z."/>
        </authorList>
    </citation>
    <scope>NUCLEOTIDE SEQUENCE</scope>
    <source>
        <strain evidence="11">LB-8</strain>
    </source>
</reference>
<keyword evidence="7" id="KW-0547">Nucleotide-binding</keyword>
<name>A0A9X2XSU3_9BACT</name>
<dbReference type="GO" id="GO:0005524">
    <property type="term" value="F:ATP binding"/>
    <property type="evidence" value="ECO:0007669"/>
    <property type="project" value="UniProtKB-KW"/>
</dbReference>
<dbReference type="RefSeq" id="WP_279295083.1">
    <property type="nucleotide sequence ID" value="NZ_JAOTIF010000001.1"/>
</dbReference>
<gene>
    <name evidence="11" type="primary">tsaE</name>
    <name evidence="11" type="ORF">OCK74_00865</name>
</gene>
<dbReference type="EMBL" id="JAOTIF010000001">
    <property type="protein sequence ID" value="MCU7547637.1"/>
    <property type="molecule type" value="Genomic_DNA"/>
</dbReference>
<evidence type="ECO:0000256" key="8">
    <source>
        <dbReference type="ARBA" id="ARBA00022840"/>
    </source>
</evidence>
<dbReference type="NCBIfam" id="TIGR00150">
    <property type="entry name" value="T6A_YjeE"/>
    <property type="match status" value="1"/>
</dbReference>
<dbReference type="PANTHER" id="PTHR33540:SF2">
    <property type="entry name" value="TRNA THREONYLCARBAMOYLADENOSINE BIOSYNTHESIS PROTEIN TSAE"/>
    <property type="match status" value="1"/>
</dbReference>
<evidence type="ECO:0000256" key="1">
    <source>
        <dbReference type="ARBA" id="ARBA00004496"/>
    </source>
</evidence>
<dbReference type="GO" id="GO:0002949">
    <property type="term" value="P:tRNA threonylcarbamoyladenosine modification"/>
    <property type="evidence" value="ECO:0007669"/>
    <property type="project" value="InterPro"/>
</dbReference>
<keyword evidence="9" id="KW-0460">Magnesium</keyword>
<dbReference type="GO" id="GO:0005737">
    <property type="term" value="C:cytoplasm"/>
    <property type="evidence" value="ECO:0007669"/>
    <property type="project" value="UniProtKB-SubCell"/>
</dbReference>
<dbReference type="Pfam" id="PF02367">
    <property type="entry name" value="TsaE"/>
    <property type="match status" value="1"/>
</dbReference>
<keyword evidence="5" id="KW-0819">tRNA processing</keyword>
<evidence type="ECO:0000256" key="2">
    <source>
        <dbReference type="ARBA" id="ARBA00007599"/>
    </source>
</evidence>
<dbReference type="InterPro" id="IPR003442">
    <property type="entry name" value="T6A_TsaE"/>
</dbReference>
<dbReference type="Gene3D" id="3.40.50.300">
    <property type="entry name" value="P-loop containing nucleotide triphosphate hydrolases"/>
    <property type="match status" value="1"/>
</dbReference>
<evidence type="ECO:0000256" key="4">
    <source>
        <dbReference type="ARBA" id="ARBA00022490"/>
    </source>
</evidence>
<organism evidence="11 12">
    <name type="scientific">Paraflavisolibacter caeni</name>
    <dbReference type="NCBI Taxonomy" id="2982496"/>
    <lineage>
        <taxon>Bacteria</taxon>
        <taxon>Pseudomonadati</taxon>
        <taxon>Bacteroidota</taxon>
        <taxon>Chitinophagia</taxon>
        <taxon>Chitinophagales</taxon>
        <taxon>Chitinophagaceae</taxon>
        <taxon>Paraflavisolibacter</taxon>
    </lineage>
</organism>
<comment type="caution">
    <text evidence="11">The sequence shown here is derived from an EMBL/GenBank/DDBJ whole genome shotgun (WGS) entry which is preliminary data.</text>
</comment>
<dbReference type="PANTHER" id="PTHR33540">
    <property type="entry name" value="TRNA THREONYLCARBAMOYLADENOSINE BIOSYNTHESIS PROTEIN TSAE"/>
    <property type="match status" value="1"/>
</dbReference>
<keyword evidence="8" id="KW-0067">ATP-binding</keyword>
<keyword evidence="12" id="KW-1185">Reference proteome</keyword>
<evidence type="ECO:0000313" key="11">
    <source>
        <dbReference type="EMBL" id="MCU7547637.1"/>
    </source>
</evidence>
<dbReference type="AlphaFoldDB" id="A0A9X2XSU3"/>
<dbReference type="SUPFAM" id="SSF52540">
    <property type="entry name" value="P-loop containing nucleoside triphosphate hydrolases"/>
    <property type="match status" value="1"/>
</dbReference>
<evidence type="ECO:0000256" key="3">
    <source>
        <dbReference type="ARBA" id="ARBA00019010"/>
    </source>
</evidence>
<sequence>MVQEINLEQLNEFALSFWKHVGNAKVFALHGEMGAGKTTMVSALCRAKGVQVAASSPTFSIINEYVFKEDGIEKIIYHIDLYRLNSREEILQTGVEDCIGSGEICLVEWPAKAEWLFDENTVHLHIKVVNESRREIKVEIPSAALYK</sequence>
<comment type="subcellular location">
    <subcellularLocation>
        <location evidence="1">Cytoplasm</location>
    </subcellularLocation>
</comment>
<evidence type="ECO:0000256" key="5">
    <source>
        <dbReference type="ARBA" id="ARBA00022694"/>
    </source>
</evidence>
<comment type="similarity">
    <text evidence="2">Belongs to the TsaE family.</text>
</comment>
<dbReference type="GO" id="GO:0046872">
    <property type="term" value="F:metal ion binding"/>
    <property type="evidence" value="ECO:0007669"/>
    <property type="project" value="UniProtKB-KW"/>
</dbReference>
<proteinExistence type="inferred from homology"/>
<dbReference type="InterPro" id="IPR027417">
    <property type="entry name" value="P-loop_NTPase"/>
</dbReference>